<proteinExistence type="predicted"/>
<dbReference type="Proteomes" id="UP000265520">
    <property type="component" value="Unassembled WGS sequence"/>
</dbReference>
<evidence type="ECO:0000313" key="1">
    <source>
        <dbReference type="EMBL" id="MCI80994.1"/>
    </source>
</evidence>
<sequence>EKVAVEDVWGIGKAIGVKFNGYDANMFKVLSGAGRGMPKPRITAEGEGWGMAEVGC</sequence>
<dbReference type="EMBL" id="LXQA011008159">
    <property type="protein sequence ID" value="MCI80994.1"/>
    <property type="molecule type" value="Genomic_DNA"/>
</dbReference>
<evidence type="ECO:0000313" key="2">
    <source>
        <dbReference type="Proteomes" id="UP000265520"/>
    </source>
</evidence>
<reference evidence="1 2" key="1">
    <citation type="journal article" date="2018" name="Front. Plant Sci.">
        <title>Red Clover (Trifolium pratense) and Zigzag Clover (T. medium) - A Picture of Genomic Similarities and Differences.</title>
        <authorList>
            <person name="Dluhosova J."/>
            <person name="Istvanek J."/>
            <person name="Nedelnik J."/>
            <person name="Repkova J."/>
        </authorList>
    </citation>
    <scope>NUCLEOTIDE SEQUENCE [LARGE SCALE GENOMIC DNA]</scope>
    <source>
        <strain evidence="2">cv. 10/8</strain>
        <tissue evidence="1">Leaf</tissue>
    </source>
</reference>
<protein>
    <submittedName>
        <fullName evidence="1">Uncharacterized protein</fullName>
    </submittedName>
</protein>
<accession>A0A392UY83</accession>
<keyword evidence="2" id="KW-1185">Reference proteome</keyword>
<feature type="non-terminal residue" evidence="1">
    <location>
        <position position="1"/>
    </location>
</feature>
<comment type="caution">
    <text evidence="1">The sequence shown here is derived from an EMBL/GenBank/DDBJ whole genome shotgun (WGS) entry which is preliminary data.</text>
</comment>
<dbReference type="AlphaFoldDB" id="A0A392UY83"/>
<name>A0A392UY83_9FABA</name>
<organism evidence="1 2">
    <name type="scientific">Trifolium medium</name>
    <dbReference type="NCBI Taxonomy" id="97028"/>
    <lineage>
        <taxon>Eukaryota</taxon>
        <taxon>Viridiplantae</taxon>
        <taxon>Streptophyta</taxon>
        <taxon>Embryophyta</taxon>
        <taxon>Tracheophyta</taxon>
        <taxon>Spermatophyta</taxon>
        <taxon>Magnoliopsida</taxon>
        <taxon>eudicotyledons</taxon>
        <taxon>Gunneridae</taxon>
        <taxon>Pentapetalae</taxon>
        <taxon>rosids</taxon>
        <taxon>fabids</taxon>
        <taxon>Fabales</taxon>
        <taxon>Fabaceae</taxon>
        <taxon>Papilionoideae</taxon>
        <taxon>50 kb inversion clade</taxon>
        <taxon>NPAAA clade</taxon>
        <taxon>Hologalegina</taxon>
        <taxon>IRL clade</taxon>
        <taxon>Trifolieae</taxon>
        <taxon>Trifolium</taxon>
    </lineage>
</organism>